<dbReference type="SUPFAM" id="SSF48452">
    <property type="entry name" value="TPR-like"/>
    <property type="match status" value="1"/>
</dbReference>
<accession>A0A9X3BHS6</accession>
<dbReference type="InterPro" id="IPR019734">
    <property type="entry name" value="TPR_rpt"/>
</dbReference>
<comment type="caution">
    <text evidence="3">The sequence shown here is derived from an EMBL/GenBank/DDBJ whole genome shotgun (WGS) entry which is preliminary data.</text>
</comment>
<dbReference type="RefSeq" id="WP_279296539.1">
    <property type="nucleotide sequence ID" value="NZ_JAOTIF010000004.1"/>
</dbReference>
<evidence type="ECO:0008006" key="5">
    <source>
        <dbReference type="Google" id="ProtNLM"/>
    </source>
</evidence>
<dbReference type="Proteomes" id="UP001155483">
    <property type="component" value="Unassembled WGS sequence"/>
</dbReference>
<evidence type="ECO:0000313" key="3">
    <source>
        <dbReference type="EMBL" id="MCU7549098.1"/>
    </source>
</evidence>
<gene>
    <name evidence="3" type="ORF">OCK74_08225</name>
</gene>
<protein>
    <recommendedName>
        <fullName evidence="5">Tetratricopeptide repeat protein</fullName>
    </recommendedName>
</protein>
<feature type="region of interest" description="Disordered" evidence="2">
    <location>
        <begin position="94"/>
        <end position="143"/>
    </location>
</feature>
<sequence length="296" mass="33328">MSDRFNLISQQILQKDLSNCSLEELQQLSEQYPFFAPAQFLLARKLKENNSPAYAQQFQKAALYHHNSLELDFLINDQDYDSIFPSALVSSPAESSILTPADTPETTLPEIPDLSHLETPVSTPDETSESEVSFPGPQPVDQPVELPEEQNIAQPVASKETSITVSDQPSDNSLSFEPYYTVDYFASVGIKLSQEEVSKDSFGRQLKSFTEWLKTMKRLPAVEQLKKLDPHAEEKVENIAAHSLDNSEILTETMAEVWVKQGKLEKAIEVYNKLCLLNPSKRAYFATKLENLKKAL</sequence>
<reference evidence="3" key="2">
    <citation type="submission" date="2023-04" db="EMBL/GenBank/DDBJ databases">
        <title>Paracnuella aquatica gen. nov., sp. nov., a member of the family Chitinophagaceae isolated from a hot spring.</title>
        <authorList>
            <person name="Wang C."/>
        </authorList>
    </citation>
    <scope>NUCLEOTIDE SEQUENCE</scope>
    <source>
        <strain evidence="3">LB-8</strain>
    </source>
</reference>
<dbReference type="AlphaFoldDB" id="A0A9X3BHS6"/>
<proteinExistence type="predicted"/>
<evidence type="ECO:0000256" key="1">
    <source>
        <dbReference type="PROSITE-ProRule" id="PRU00339"/>
    </source>
</evidence>
<name>A0A9X3BHS6_9BACT</name>
<feature type="repeat" description="TPR" evidence="1">
    <location>
        <begin position="248"/>
        <end position="281"/>
    </location>
</feature>
<keyword evidence="1" id="KW-0802">TPR repeat</keyword>
<keyword evidence="4" id="KW-1185">Reference proteome</keyword>
<dbReference type="PROSITE" id="PS50005">
    <property type="entry name" value="TPR"/>
    <property type="match status" value="1"/>
</dbReference>
<dbReference type="EMBL" id="JAOTIF010000004">
    <property type="protein sequence ID" value="MCU7549098.1"/>
    <property type="molecule type" value="Genomic_DNA"/>
</dbReference>
<organism evidence="3 4">
    <name type="scientific">Paraflavisolibacter caeni</name>
    <dbReference type="NCBI Taxonomy" id="2982496"/>
    <lineage>
        <taxon>Bacteria</taxon>
        <taxon>Pseudomonadati</taxon>
        <taxon>Bacteroidota</taxon>
        <taxon>Chitinophagia</taxon>
        <taxon>Chitinophagales</taxon>
        <taxon>Chitinophagaceae</taxon>
        <taxon>Paraflavisolibacter</taxon>
    </lineage>
</organism>
<reference evidence="3" key="1">
    <citation type="submission" date="2022-09" db="EMBL/GenBank/DDBJ databases">
        <authorList>
            <person name="Yuan C."/>
            <person name="Ke Z."/>
        </authorList>
    </citation>
    <scope>NUCLEOTIDE SEQUENCE</scope>
    <source>
        <strain evidence="3">LB-8</strain>
    </source>
</reference>
<evidence type="ECO:0000256" key="2">
    <source>
        <dbReference type="SAM" id="MobiDB-lite"/>
    </source>
</evidence>
<dbReference type="InterPro" id="IPR011990">
    <property type="entry name" value="TPR-like_helical_dom_sf"/>
</dbReference>
<evidence type="ECO:0000313" key="4">
    <source>
        <dbReference type="Proteomes" id="UP001155483"/>
    </source>
</evidence>